<evidence type="ECO:0000259" key="1">
    <source>
        <dbReference type="PROSITE" id="PS50994"/>
    </source>
</evidence>
<sequence length="279" mass="31148">MGTFFFTRFDFTISYRPGTKNQKPDALSRRFGSSRSVEDKAPIIPSSRIMCPVRWGIETEVRRALQRDPGPGTGPPDRLFVPQRLRPNTNVLKGSSILFLSLVVLGLISQWTSSLAFPRLKDIVSDRGPQFSSRVWRAFCNLIGATASLSSGFHPQSNGQTERVNQELEASLRSLVADNPKSWVPGCLGQKGTSAKPTRPETSSQFPARAQRVWLAAKDLPLRVESRKLAPRYVGPYKVVCRVNPVSYRLQLPRSLRIHPTFHVSQLRPVLTSLPCPCP</sequence>
<dbReference type="EMBL" id="JADWDJ010000006">
    <property type="protein sequence ID" value="KAG5279490.1"/>
    <property type="molecule type" value="Genomic_DNA"/>
</dbReference>
<evidence type="ECO:0000313" key="2">
    <source>
        <dbReference type="EMBL" id="KAG5279490.1"/>
    </source>
</evidence>
<dbReference type="InterPro" id="IPR012337">
    <property type="entry name" value="RNaseH-like_sf"/>
</dbReference>
<organism evidence="2 3">
    <name type="scientific">Alosa alosa</name>
    <name type="common">allis shad</name>
    <dbReference type="NCBI Taxonomy" id="278164"/>
    <lineage>
        <taxon>Eukaryota</taxon>
        <taxon>Metazoa</taxon>
        <taxon>Chordata</taxon>
        <taxon>Craniata</taxon>
        <taxon>Vertebrata</taxon>
        <taxon>Euteleostomi</taxon>
        <taxon>Actinopterygii</taxon>
        <taxon>Neopterygii</taxon>
        <taxon>Teleostei</taxon>
        <taxon>Clupei</taxon>
        <taxon>Clupeiformes</taxon>
        <taxon>Clupeoidei</taxon>
        <taxon>Clupeidae</taxon>
        <taxon>Alosa</taxon>
    </lineage>
</organism>
<dbReference type="PANTHER" id="PTHR37984">
    <property type="entry name" value="PROTEIN CBG26694"/>
    <property type="match status" value="1"/>
</dbReference>
<comment type="caution">
    <text evidence="2">The sequence shown here is derived from an EMBL/GenBank/DDBJ whole genome shotgun (WGS) entry which is preliminary data.</text>
</comment>
<dbReference type="SUPFAM" id="SSF53098">
    <property type="entry name" value="Ribonuclease H-like"/>
    <property type="match status" value="1"/>
</dbReference>
<dbReference type="PANTHER" id="PTHR37984:SF5">
    <property type="entry name" value="PROTEIN NYNRIN-LIKE"/>
    <property type="match status" value="1"/>
</dbReference>
<dbReference type="AlphaFoldDB" id="A0AAV6GX30"/>
<dbReference type="GO" id="GO:0015074">
    <property type="term" value="P:DNA integration"/>
    <property type="evidence" value="ECO:0007669"/>
    <property type="project" value="InterPro"/>
</dbReference>
<protein>
    <recommendedName>
        <fullName evidence="1">Integrase catalytic domain-containing protein</fullName>
    </recommendedName>
</protein>
<proteinExistence type="predicted"/>
<evidence type="ECO:0000313" key="3">
    <source>
        <dbReference type="Proteomes" id="UP000823561"/>
    </source>
</evidence>
<dbReference type="Pfam" id="PF24626">
    <property type="entry name" value="SH3_Tf2-1"/>
    <property type="match status" value="1"/>
</dbReference>
<reference evidence="2" key="1">
    <citation type="submission" date="2020-10" db="EMBL/GenBank/DDBJ databases">
        <title>Chromosome-scale genome assembly of the Allis shad, Alosa alosa.</title>
        <authorList>
            <person name="Margot Z."/>
            <person name="Christophe K."/>
            <person name="Cabau C."/>
            <person name="Louis A."/>
            <person name="Berthelot C."/>
            <person name="Parey E."/>
            <person name="Roest Crollius H."/>
            <person name="Montfort J."/>
            <person name="Robinson-Rechavi M."/>
            <person name="Bucao C."/>
            <person name="Bouchez O."/>
            <person name="Gislard M."/>
            <person name="Lluch J."/>
            <person name="Milhes M."/>
            <person name="Lampietro C."/>
            <person name="Lopez Roques C."/>
            <person name="Donnadieu C."/>
            <person name="Braasch I."/>
            <person name="Desvignes T."/>
            <person name="Postlethwait J."/>
            <person name="Bobe J."/>
            <person name="Guiguen Y."/>
        </authorList>
    </citation>
    <scope>NUCLEOTIDE SEQUENCE</scope>
    <source>
        <strain evidence="2">M-15738</strain>
        <tissue evidence="2">Blood</tissue>
    </source>
</reference>
<accession>A0AAV6GX30</accession>
<dbReference type="InterPro" id="IPR001584">
    <property type="entry name" value="Integrase_cat-core"/>
</dbReference>
<dbReference type="GO" id="GO:0003676">
    <property type="term" value="F:nucleic acid binding"/>
    <property type="evidence" value="ECO:0007669"/>
    <property type="project" value="InterPro"/>
</dbReference>
<dbReference type="InterPro" id="IPR036397">
    <property type="entry name" value="RNaseH_sf"/>
</dbReference>
<dbReference type="PROSITE" id="PS50994">
    <property type="entry name" value="INTEGRASE"/>
    <property type="match status" value="1"/>
</dbReference>
<dbReference type="InterPro" id="IPR056924">
    <property type="entry name" value="SH3_Tf2-1"/>
</dbReference>
<keyword evidence="3" id="KW-1185">Reference proteome</keyword>
<name>A0AAV6GX30_9TELE</name>
<dbReference type="InterPro" id="IPR050951">
    <property type="entry name" value="Retrovirus_Pol_polyprotein"/>
</dbReference>
<gene>
    <name evidence="2" type="ORF">AALO_G00078340</name>
</gene>
<feature type="domain" description="Integrase catalytic" evidence="1">
    <location>
        <begin position="121"/>
        <end position="175"/>
    </location>
</feature>
<dbReference type="Gene3D" id="3.30.420.10">
    <property type="entry name" value="Ribonuclease H-like superfamily/Ribonuclease H"/>
    <property type="match status" value="1"/>
</dbReference>
<dbReference type="Proteomes" id="UP000823561">
    <property type="component" value="Chromosome 6"/>
</dbReference>